<dbReference type="AlphaFoldDB" id="A0A1F6W7N2"/>
<gene>
    <name evidence="2" type="ORF">A3D42_01365</name>
</gene>
<feature type="compositionally biased region" description="Basic and acidic residues" evidence="1">
    <location>
        <begin position="23"/>
        <end position="35"/>
    </location>
</feature>
<proteinExistence type="predicted"/>
<sequence length="83" mass="8956">MFSQNCGEPIPARPLYAPLVREQGGKMDQTKKGPEGDNCPPLDPNPKPPAKLEGKKWEWPGVATSKMDEPRPVETAGSPYPGG</sequence>
<feature type="region of interest" description="Disordered" evidence="1">
    <location>
        <begin position="1"/>
        <end position="83"/>
    </location>
</feature>
<dbReference type="Proteomes" id="UP000177777">
    <property type="component" value="Unassembled WGS sequence"/>
</dbReference>
<evidence type="ECO:0000313" key="2">
    <source>
        <dbReference type="EMBL" id="OGI77844.1"/>
    </source>
</evidence>
<evidence type="ECO:0000313" key="3">
    <source>
        <dbReference type="Proteomes" id="UP000177777"/>
    </source>
</evidence>
<name>A0A1F6W7N2_9BACT</name>
<accession>A0A1F6W7N2</accession>
<organism evidence="2 3">
    <name type="scientific">Candidatus Nomurabacteria bacterium RIFCSPHIGHO2_02_FULL_41_18</name>
    <dbReference type="NCBI Taxonomy" id="1801754"/>
    <lineage>
        <taxon>Bacteria</taxon>
        <taxon>Candidatus Nomuraibacteriota</taxon>
    </lineage>
</organism>
<evidence type="ECO:0000256" key="1">
    <source>
        <dbReference type="SAM" id="MobiDB-lite"/>
    </source>
</evidence>
<dbReference type="EMBL" id="MFUE01000009">
    <property type="protein sequence ID" value="OGI77844.1"/>
    <property type="molecule type" value="Genomic_DNA"/>
</dbReference>
<protein>
    <submittedName>
        <fullName evidence="2">Uncharacterized protein</fullName>
    </submittedName>
</protein>
<reference evidence="2 3" key="1">
    <citation type="journal article" date="2016" name="Nat. Commun.">
        <title>Thousands of microbial genomes shed light on interconnected biogeochemical processes in an aquifer system.</title>
        <authorList>
            <person name="Anantharaman K."/>
            <person name="Brown C.T."/>
            <person name="Hug L.A."/>
            <person name="Sharon I."/>
            <person name="Castelle C.J."/>
            <person name="Probst A.J."/>
            <person name="Thomas B.C."/>
            <person name="Singh A."/>
            <person name="Wilkins M.J."/>
            <person name="Karaoz U."/>
            <person name="Brodie E.L."/>
            <person name="Williams K.H."/>
            <person name="Hubbard S.S."/>
            <person name="Banfield J.F."/>
        </authorList>
    </citation>
    <scope>NUCLEOTIDE SEQUENCE [LARGE SCALE GENOMIC DNA]</scope>
</reference>
<comment type="caution">
    <text evidence="2">The sequence shown here is derived from an EMBL/GenBank/DDBJ whole genome shotgun (WGS) entry which is preliminary data.</text>
</comment>